<evidence type="ECO:0000313" key="16">
    <source>
        <dbReference type="Proteomes" id="UP000707352"/>
    </source>
</evidence>
<dbReference type="InterPro" id="IPR036890">
    <property type="entry name" value="HATPase_C_sf"/>
</dbReference>
<dbReference type="PANTHER" id="PTHR41523">
    <property type="entry name" value="TWO-COMPONENT SYSTEM SENSOR PROTEIN"/>
    <property type="match status" value="1"/>
</dbReference>
<reference evidence="15 16" key="1">
    <citation type="submission" date="2020-03" db="EMBL/GenBank/DDBJ databases">
        <title>The genome sequence of Microvirga sp. c23x22.</title>
        <authorList>
            <person name="Zhang X."/>
        </authorList>
    </citation>
    <scope>NUCLEOTIDE SEQUENCE [LARGE SCALE GENOMIC DNA]</scope>
    <source>
        <strain evidence="16">c23x22</strain>
    </source>
</reference>
<sequence>MAVVFLAFGYVAWEQRDRLIQRNQADLRSNAFFLADHAARLFEIADLTLKQGSALIDDANGYRGPPTRRLWEQLRAIQEALPYIDDIRLSDATGRLRLISEVFPTPDADIATRDAFKAQVGADSGLFVGQPVLRGEGSEPTFMVSRRLQGPDGSFQGVVAVTVPLSYFDLYWQRLQLPKGGRVTLLRADTKIVAQWPAPTDGISFVPIHKETFDQTLAQNPQQGSYSYVMRGERRVSAFHQVGDLPLYILVSMPADAYWGVWVKQARLYGAFALVALVSFLALAVLARQHFREQAANAALLTKQVMMRTSELRKETAALEVLNRTGTALAGELEVDRIVQGVVDAGVDLTGAQVGAFFYNGGEDPDAAELHGYRLFASTGVTHNAFASFPAVRHTALFEPTFDQGEIVRSDDITRDPRYGQNEPFNGIPSGHPGIRSYMAVPVISRTGANHGALLFGHERRGVFTERVERLMQGLAAQAAIALDNGHLYQAAQHEIAERAQVQSQQALLIRELHHRVKNTLATVQAVVGATARSATNIDDFYQAFVGRIISLANTHSLLTEAVWQTASLRDILDKELSPYHDGNEGRIVLEGPPVELPSEAAVPIGMAIHELTTNAAKYGALSVDAATVTVQWALESCAEGLRLKLTWLERGGPAVTLPKKQGFGSRLLHRVLATQLNAKVEISYDQQGLRASIEVVLKEVEFLQPVS</sequence>
<evidence type="ECO:0000313" key="15">
    <source>
        <dbReference type="EMBL" id="NIX77984.1"/>
    </source>
</evidence>
<comment type="caution">
    <text evidence="15">The sequence shown here is derived from an EMBL/GenBank/DDBJ whole genome shotgun (WGS) entry which is preliminary data.</text>
</comment>
<evidence type="ECO:0000256" key="1">
    <source>
        <dbReference type="ARBA" id="ARBA00000085"/>
    </source>
</evidence>
<evidence type="ECO:0000259" key="14">
    <source>
        <dbReference type="SMART" id="SM00911"/>
    </source>
</evidence>
<accession>A0ABX0VDS6</accession>
<evidence type="ECO:0000256" key="6">
    <source>
        <dbReference type="ARBA" id="ARBA00022679"/>
    </source>
</evidence>
<dbReference type="Pfam" id="PF07536">
    <property type="entry name" value="HWE_HK"/>
    <property type="match status" value="1"/>
</dbReference>
<dbReference type="EC" id="2.7.13.3" evidence="3"/>
<dbReference type="Proteomes" id="UP000707352">
    <property type="component" value="Unassembled WGS sequence"/>
</dbReference>
<protein>
    <recommendedName>
        <fullName evidence="3">histidine kinase</fullName>
        <ecNumber evidence="3">2.7.13.3</ecNumber>
    </recommendedName>
</protein>
<feature type="domain" description="Signal transduction histidine kinase HWE region" evidence="14">
    <location>
        <begin position="512"/>
        <end position="594"/>
    </location>
</feature>
<keyword evidence="5" id="KW-0597">Phosphoprotein</keyword>
<evidence type="ECO:0000256" key="12">
    <source>
        <dbReference type="ARBA" id="ARBA00023136"/>
    </source>
</evidence>
<evidence type="ECO:0000259" key="13">
    <source>
        <dbReference type="SMART" id="SM00065"/>
    </source>
</evidence>
<organism evidence="15 16">
    <name type="scientific">Microvirga terricola</name>
    <dbReference type="NCBI Taxonomy" id="2719797"/>
    <lineage>
        <taxon>Bacteria</taxon>
        <taxon>Pseudomonadati</taxon>
        <taxon>Pseudomonadota</taxon>
        <taxon>Alphaproteobacteria</taxon>
        <taxon>Hyphomicrobiales</taxon>
        <taxon>Methylobacteriaceae</taxon>
        <taxon>Microvirga</taxon>
    </lineage>
</organism>
<dbReference type="SUPFAM" id="SSF55781">
    <property type="entry name" value="GAF domain-like"/>
    <property type="match status" value="1"/>
</dbReference>
<name>A0ABX0VDS6_9HYPH</name>
<dbReference type="Gene3D" id="3.30.565.10">
    <property type="entry name" value="Histidine kinase-like ATPase, C-terminal domain"/>
    <property type="match status" value="1"/>
</dbReference>
<dbReference type="InterPro" id="IPR029016">
    <property type="entry name" value="GAF-like_dom_sf"/>
</dbReference>
<evidence type="ECO:0000256" key="3">
    <source>
        <dbReference type="ARBA" id="ARBA00012438"/>
    </source>
</evidence>
<dbReference type="Gene3D" id="3.30.450.40">
    <property type="match status" value="1"/>
</dbReference>
<keyword evidence="4" id="KW-1003">Cell membrane</keyword>
<dbReference type="InterPro" id="IPR003018">
    <property type="entry name" value="GAF"/>
</dbReference>
<comment type="catalytic activity">
    <reaction evidence="1">
        <text>ATP + protein L-histidine = ADP + protein N-phospho-L-histidine.</text>
        <dbReference type="EC" id="2.7.13.3"/>
    </reaction>
</comment>
<keyword evidence="11" id="KW-1133">Transmembrane helix</keyword>
<keyword evidence="10" id="KW-0067">ATP-binding</keyword>
<proteinExistence type="predicted"/>
<keyword evidence="16" id="KW-1185">Reference proteome</keyword>
<evidence type="ECO:0000256" key="4">
    <source>
        <dbReference type="ARBA" id="ARBA00022475"/>
    </source>
</evidence>
<evidence type="ECO:0000256" key="2">
    <source>
        <dbReference type="ARBA" id="ARBA00004651"/>
    </source>
</evidence>
<keyword evidence="6" id="KW-0808">Transferase</keyword>
<keyword evidence="7" id="KW-0812">Transmembrane</keyword>
<dbReference type="SMART" id="SM00065">
    <property type="entry name" value="GAF"/>
    <property type="match status" value="1"/>
</dbReference>
<dbReference type="Gene3D" id="3.30.450.20">
    <property type="entry name" value="PAS domain"/>
    <property type="match status" value="2"/>
</dbReference>
<evidence type="ECO:0000256" key="10">
    <source>
        <dbReference type="ARBA" id="ARBA00022840"/>
    </source>
</evidence>
<dbReference type="InterPro" id="IPR033479">
    <property type="entry name" value="dCache_1"/>
</dbReference>
<evidence type="ECO:0000256" key="11">
    <source>
        <dbReference type="ARBA" id="ARBA00022989"/>
    </source>
</evidence>
<dbReference type="CDD" id="cd12914">
    <property type="entry name" value="PDC1_DGC_like"/>
    <property type="match status" value="1"/>
</dbReference>
<dbReference type="Pfam" id="PF13185">
    <property type="entry name" value="GAF_2"/>
    <property type="match status" value="1"/>
</dbReference>
<gene>
    <name evidence="15" type="ORF">HB375_15405</name>
</gene>
<dbReference type="SMART" id="SM00911">
    <property type="entry name" value="HWE_HK"/>
    <property type="match status" value="1"/>
</dbReference>
<comment type="subcellular location">
    <subcellularLocation>
        <location evidence="2">Cell membrane</location>
        <topology evidence="2">Multi-pass membrane protein</topology>
    </subcellularLocation>
</comment>
<evidence type="ECO:0000256" key="7">
    <source>
        <dbReference type="ARBA" id="ARBA00022692"/>
    </source>
</evidence>
<feature type="domain" description="GAF" evidence="13">
    <location>
        <begin position="317"/>
        <end position="493"/>
    </location>
</feature>
<evidence type="ECO:0000256" key="9">
    <source>
        <dbReference type="ARBA" id="ARBA00022777"/>
    </source>
</evidence>
<keyword evidence="8" id="KW-0547">Nucleotide-binding</keyword>
<dbReference type="RefSeq" id="WP_167673894.1">
    <property type="nucleotide sequence ID" value="NZ_JAATJS010000005.1"/>
</dbReference>
<keyword evidence="12" id="KW-0472">Membrane</keyword>
<evidence type="ECO:0000256" key="5">
    <source>
        <dbReference type="ARBA" id="ARBA00022553"/>
    </source>
</evidence>
<dbReference type="InterPro" id="IPR011102">
    <property type="entry name" value="Sig_transdc_His_kinase_HWE"/>
</dbReference>
<keyword evidence="9" id="KW-0418">Kinase</keyword>
<dbReference type="Pfam" id="PF02743">
    <property type="entry name" value="dCache_1"/>
    <property type="match status" value="1"/>
</dbReference>
<dbReference type="PANTHER" id="PTHR41523:SF8">
    <property type="entry name" value="ETHYLENE RESPONSE SENSOR PROTEIN"/>
    <property type="match status" value="1"/>
</dbReference>
<evidence type="ECO:0000256" key="8">
    <source>
        <dbReference type="ARBA" id="ARBA00022741"/>
    </source>
</evidence>
<dbReference type="EMBL" id="JAATJS010000005">
    <property type="protein sequence ID" value="NIX77984.1"/>
    <property type="molecule type" value="Genomic_DNA"/>
</dbReference>
<dbReference type="CDD" id="cd12915">
    <property type="entry name" value="PDC2_DGC_like"/>
    <property type="match status" value="1"/>
</dbReference>